<feature type="domain" description="Calcineurin-like phosphoesterase" evidence="1">
    <location>
        <begin position="24"/>
        <end position="240"/>
    </location>
</feature>
<dbReference type="InterPro" id="IPR029052">
    <property type="entry name" value="Metallo-depent_PP-like"/>
</dbReference>
<sequence length="284" mass="30399">MCGVSISTSARADSDATTEQDVPPLYVVGDVHGQAGPLVAALTEAALVDDDGHWAAGRTRLWFLGDLTDRGPDGVGVVELVRRLGVEAREVGGMVDTLLGNHEILLLGSRKFGDELIDMPAGARSFLTTWQLNGGRDSDLAALTDEQADWLRSRPALALADNHLLAHSDTLAYLEYGDTVGSVNRALRAELDGDDATRWWDCFRQLTRRHDFRGEGGEERVGRLLDILGGSRLVHGHSPIPEQLAVDPAEVTEPLSYAGGRALSVDGGLFAGGPCLVTRLPYPG</sequence>
<dbReference type="PANTHER" id="PTHR46546">
    <property type="entry name" value="SHEWANELLA-LIKE PROTEIN PHOSPHATASE 1"/>
    <property type="match status" value="1"/>
</dbReference>
<dbReference type="Gene3D" id="3.60.21.10">
    <property type="match status" value="1"/>
</dbReference>
<keyword evidence="3" id="KW-1185">Reference proteome</keyword>
<reference evidence="2" key="1">
    <citation type="submission" date="2021-01" db="EMBL/GenBank/DDBJ databases">
        <title>Whole genome shotgun sequence of Actinocatenispora rupis NBRC 107355.</title>
        <authorList>
            <person name="Komaki H."/>
            <person name="Tamura T."/>
        </authorList>
    </citation>
    <scope>NUCLEOTIDE SEQUENCE</scope>
    <source>
        <strain evidence="2">NBRC 107355</strain>
    </source>
</reference>
<name>A0A8J3IWF9_9ACTN</name>
<gene>
    <name evidence="2" type="ORF">Aru02nite_21350</name>
</gene>
<dbReference type="EMBL" id="BOMB01000012">
    <property type="protein sequence ID" value="GID11246.1"/>
    <property type="molecule type" value="Genomic_DNA"/>
</dbReference>
<comment type="caution">
    <text evidence="2">The sequence shown here is derived from an EMBL/GenBank/DDBJ whole genome shotgun (WGS) entry which is preliminary data.</text>
</comment>
<dbReference type="InterPro" id="IPR004843">
    <property type="entry name" value="Calcineurin-like_PHP"/>
</dbReference>
<dbReference type="Pfam" id="PF00149">
    <property type="entry name" value="Metallophos"/>
    <property type="match status" value="1"/>
</dbReference>
<evidence type="ECO:0000313" key="3">
    <source>
        <dbReference type="Proteomes" id="UP000612808"/>
    </source>
</evidence>
<accession>A0A8J3IWF9</accession>
<protein>
    <submittedName>
        <fullName evidence="2">Serine/threonine protein phosphatase</fullName>
    </submittedName>
</protein>
<dbReference type="SUPFAM" id="SSF56300">
    <property type="entry name" value="Metallo-dependent phosphatases"/>
    <property type="match status" value="1"/>
</dbReference>
<dbReference type="Proteomes" id="UP000612808">
    <property type="component" value="Unassembled WGS sequence"/>
</dbReference>
<evidence type="ECO:0000259" key="1">
    <source>
        <dbReference type="Pfam" id="PF00149"/>
    </source>
</evidence>
<organism evidence="2 3">
    <name type="scientific">Actinocatenispora rupis</name>
    <dbReference type="NCBI Taxonomy" id="519421"/>
    <lineage>
        <taxon>Bacteria</taxon>
        <taxon>Bacillati</taxon>
        <taxon>Actinomycetota</taxon>
        <taxon>Actinomycetes</taxon>
        <taxon>Micromonosporales</taxon>
        <taxon>Micromonosporaceae</taxon>
        <taxon>Actinocatenispora</taxon>
    </lineage>
</organism>
<dbReference type="GO" id="GO:0016787">
    <property type="term" value="F:hydrolase activity"/>
    <property type="evidence" value="ECO:0007669"/>
    <property type="project" value="InterPro"/>
</dbReference>
<dbReference type="AlphaFoldDB" id="A0A8J3IWF9"/>
<proteinExistence type="predicted"/>
<dbReference type="PANTHER" id="PTHR46546:SF4">
    <property type="entry name" value="SHEWANELLA-LIKE PROTEIN PHOSPHATASE 1"/>
    <property type="match status" value="1"/>
</dbReference>
<evidence type="ECO:0000313" key="2">
    <source>
        <dbReference type="EMBL" id="GID11246.1"/>
    </source>
</evidence>